<dbReference type="AlphaFoldDB" id="A0A8H5T1S3"/>
<keyword evidence="7" id="KW-1185">Reference proteome</keyword>
<dbReference type="InterPro" id="IPR036188">
    <property type="entry name" value="FAD/NAD-bd_sf"/>
</dbReference>
<name>A0A8H5T1S3_FUSHE</name>
<evidence type="ECO:0000256" key="4">
    <source>
        <dbReference type="ARBA" id="ARBA00023002"/>
    </source>
</evidence>
<dbReference type="Pfam" id="PF00890">
    <property type="entry name" value="FAD_binding_2"/>
    <property type="match status" value="1"/>
</dbReference>
<evidence type="ECO:0000256" key="1">
    <source>
        <dbReference type="ARBA" id="ARBA00001974"/>
    </source>
</evidence>
<organism evidence="6 7">
    <name type="scientific">Fusarium heterosporum</name>
    <dbReference type="NCBI Taxonomy" id="42747"/>
    <lineage>
        <taxon>Eukaryota</taxon>
        <taxon>Fungi</taxon>
        <taxon>Dikarya</taxon>
        <taxon>Ascomycota</taxon>
        <taxon>Pezizomycotina</taxon>
        <taxon>Sordariomycetes</taxon>
        <taxon>Hypocreomycetidae</taxon>
        <taxon>Hypocreales</taxon>
        <taxon>Nectriaceae</taxon>
        <taxon>Fusarium</taxon>
        <taxon>Fusarium heterosporum species complex</taxon>
    </lineage>
</organism>
<dbReference type="Gene3D" id="3.50.50.60">
    <property type="entry name" value="FAD/NAD(P)-binding domain"/>
    <property type="match status" value="1"/>
</dbReference>
<evidence type="ECO:0000256" key="3">
    <source>
        <dbReference type="ARBA" id="ARBA00022827"/>
    </source>
</evidence>
<gene>
    <name evidence="6" type="ORF">FHETE_7254</name>
</gene>
<sequence>MPLNVKPSGHPGARQEPGRHQLLSMEKAVKFVDCDILIIGAGAAGLAAAAAVQDKEVKVIVVEKEKHVGGTTFKSGGCMWMPNNFLMQEQGIEDSKVQGKQYVNATERTRSKTHHEDAAGDSYSLRDRRLDAFLTRGPKMIEYFRDQGFRWMATPSKFPDYRPDVEGVVDHGRTIDPVVFDAASLGGWQKYLPAPDGAPLIPRFEDLRALTRPPLSGSRYGRLSALPTGMSRPVSMGRSLVAQLLWICQAHGNVDIWTSHELHSLLPFNGDDSEVAGARVCYRRGNDNEDKDDSNYFIDIRASQGVVLTTGGFSKNQDMRNTYVGTETLRSETAWSLAADGDNGIALHVGRSAGASTAQLDQVWGIPTLEDPRTGKVTEAMFAIAKPFSIIVDGTGHRFLSESKPYGDVVAAMYDRARQGAGAAVFWLVFDQSYIQRYPIGSLRPIHTRTVVLDGVVNRGRILRSTTLDDLAEQMQIPGDDLRATVDN</sequence>
<dbReference type="InterPro" id="IPR003953">
    <property type="entry name" value="FAD-dep_OxRdtase_2_FAD-bd"/>
</dbReference>
<dbReference type="PANTHER" id="PTHR43400:SF10">
    <property type="entry name" value="3-OXOSTEROID 1-DEHYDROGENASE"/>
    <property type="match status" value="1"/>
</dbReference>
<dbReference type="OrthoDB" id="7777654at2759"/>
<dbReference type="SUPFAM" id="SSF56425">
    <property type="entry name" value="Succinate dehydrogenase/fumarate reductase flavoprotein, catalytic domain"/>
    <property type="match status" value="1"/>
</dbReference>
<dbReference type="SUPFAM" id="SSF51905">
    <property type="entry name" value="FAD/NAD(P)-binding domain"/>
    <property type="match status" value="1"/>
</dbReference>
<comment type="caution">
    <text evidence="6">The sequence shown here is derived from an EMBL/GenBank/DDBJ whole genome shotgun (WGS) entry which is preliminary data.</text>
</comment>
<protein>
    <submittedName>
        <fullName evidence="6">3-oxosteroid 1-dehydrogenase</fullName>
    </submittedName>
</protein>
<evidence type="ECO:0000256" key="2">
    <source>
        <dbReference type="ARBA" id="ARBA00022630"/>
    </source>
</evidence>
<accession>A0A8H5T1S3</accession>
<reference evidence="6 7" key="1">
    <citation type="submission" date="2020-05" db="EMBL/GenBank/DDBJ databases">
        <title>Identification and distribution of gene clusters putatively required for synthesis of sphingolipid metabolism inhibitors in phylogenetically diverse species of the filamentous fungus Fusarium.</title>
        <authorList>
            <person name="Kim H.-S."/>
            <person name="Busman M."/>
            <person name="Brown D.W."/>
            <person name="Divon H."/>
            <person name="Uhlig S."/>
            <person name="Proctor R.H."/>
        </authorList>
    </citation>
    <scope>NUCLEOTIDE SEQUENCE [LARGE SCALE GENOMIC DNA]</scope>
    <source>
        <strain evidence="6 7">NRRL 20693</strain>
    </source>
</reference>
<feature type="domain" description="FAD-dependent oxidoreductase 2 FAD-binding" evidence="5">
    <location>
        <begin position="35"/>
        <end position="487"/>
    </location>
</feature>
<comment type="cofactor">
    <cofactor evidence="1">
        <name>FAD</name>
        <dbReference type="ChEBI" id="CHEBI:57692"/>
    </cofactor>
</comment>
<keyword evidence="4" id="KW-0560">Oxidoreductase</keyword>
<evidence type="ECO:0000313" key="6">
    <source>
        <dbReference type="EMBL" id="KAF5664045.1"/>
    </source>
</evidence>
<dbReference type="PANTHER" id="PTHR43400">
    <property type="entry name" value="FUMARATE REDUCTASE"/>
    <property type="match status" value="1"/>
</dbReference>
<dbReference type="InterPro" id="IPR027477">
    <property type="entry name" value="Succ_DH/fumarate_Rdtase_cat_sf"/>
</dbReference>
<dbReference type="GO" id="GO:0016491">
    <property type="term" value="F:oxidoreductase activity"/>
    <property type="evidence" value="ECO:0007669"/>
    <property type="project" value="UniProtKB-KW"/>
</dbReference>
<dbReference type="GO" id="GO:0008202">
    <property type="term" value="P:steroid metabolic process"/>
    <property type="evidence" value="ECO:0007669"/>
    <property type="project" value="UniProtKB-ARBA"/>
</dbReference>
<proteinExistence type="predicted"/>
<dbReference type="EMBL" id="JAAGWQ010000139">
    <property type="protein sequence ID" value="KAF5664045.1"/>
    <property type="molecule type" value="Genomic_DNA"/>
</dbReference>
<dbReference type="Proteomes" id="UP000567885">
    <property type="component" value="Unassembled WGS sequence"/>
</dbReference>
<evidence type="ECO:0000259" key="5">
    <source>
        <dbReference type="Pfam" id="PF00890"/>
    </source>
</evidence>
<evidence type="ECO:0000313" key="7">
    <source>
        <dbReference type="Proteomes" id="UP000567885"/>
    </source>
</evidence>
<keyword evidence="2" id="KW-0285">Flavoprotein</keyword>
<dbReference type="InterPro" id="IPR050315">
    <property type="entry name" value="FAD-oxidoreductase_2"/>
</dbReference>
<keyword evidence="3" id="KW-0274">FAD</keyword>